<sequence length="129" mass="14794">MKAYTDHLKSKFKPTFFGLFEKQADSLIKNVYAYIYNKTVRNSPAITGCRGVTTGSNMPITIGMIKGEFNAYNNEVQKSVLDRVNEYVAEFESSKIFPPTGDEMQRLLEVRDYFRENIKSSDSNENRPT</sequence>
<keyword evidence="2" id="KW-1185">Reference proteome</keyword>
<reference evidence="1 2" key="1">
    <citation type="submission" date="2015-11" db="EMBL/GenBank/DDBJ databases">
        <title>Genomic analysis of 38 Legionella species identifies large and diverse effector repertoires.</title>
        <authorList>
            <person name="Burstein D."/>
            <person name="Amaro F."/>
            <person name="Zusman T."/>
            <person name="Lifshitz Z."/>
            <person name="Cohen O."/>
            <person name="Gilbert J.A."/>
            <person name="Pupko T."/>
            <person name="Shuman H.A."/>
            <person name="Segal G."/>
        </authorList>
    </citation>
    <scope>NUCLEOTIDE SEQUENCE [LARGE SCALE GENOMIC DNA]</scope>
    <source>
        <strain evidence="1 2">ATCC 49506</strain>
    </source>
</reference>
<gene>
    <name evidence="1" type="ORF">Lnau_3081</name>
</gene>
<protein>
    <submittedName>
        <fullName evidence="1">Uncharacterized protein</fullName>
    </submittedName>
</protein>
<dbReference type="EMBL" id="LNYO01000027">
    <property type="protein sequence ID" value="KTD32170.1"/>
    <property type="molecule type" value="Genomic_DNA"/>
</dbReference>
<comment type="caution">
    <text evidence="1">The sequence shown here is derived from an EMBL/GenBank/DDBJ whole genome shotgun (WGS) entry which is preliminary data.</text>
</comment>
<organism evidence="1 2">
    <name type="scientific">Legionella nautarum</name>
    <dbReference type="NCBI Taxonomy" id="45070"/>
    <lineage>
        <taxon>Bacteria</taxon>
        <taxon>Pseudomonadati</taxon>
        <taxon>Pseudomonadota</taxon>
        <taxon>Gammaproteobacteria</taxon>
        <taxon>Legionellales</taxon>
        <taxon>Legionellaceae</taxon>
        <taxon>Legionella</taxon>
    </lineage>
</organism>
<dbReference type="AlphaFoldDB" id="A0A0W0WIL0"/>
<dbReference type="Proteomes" id="UP000054725">
    <property type="component" value="Unassembled WGS sequence"/>
</dbReference>
<name>A0A0W0WIL0_9GAMM</name>
<evidence type="ECO:0000313" key="1">
    <source>
        <dbReference type="EMBL" id="KTD32170.1"/>
    </source>
</evidence>
<proteinExistence type="predicted"/>
<dbReference type="PATRIC" id="fig|45070.6.peg.3253"/>
<dbReference type="OrthoDB" id="5654070at2"/>
<dbReference type="RefSeq" id="WP_058506058.1">
    <property type="nucleotide sequence ID" value="NZ_CAAAIF010000027.1"/>
</dbReference>
<evidence type="ECO:0000313" key="2">
    <source>
        <dbReference type="Proteomes" id="UP000054725"/>
    </source>
</evidence>
<accession>A0A0W0WIL0</accession>